<evidence type="ECO:0000256" key="2">
    <source>
        <dbReference type="ARBA" id="ARBA00022643"/>
    </source>
</evidence>
<evidence type="ECO:0000313" key="4">
    <source>
        <dbReference type="EMBL" id="SQB34513.1"/>
    </source>
</evidence>
<dbReference type="PANTHER" id="PTHR43278:SF2">
    <property type="entry name" value="IRON-SULFUR FLAVOPROTEIN"/>
    <property type="match status" value="1"/>
</dbReference>
<evidence type="ECO:0000313" key="5">
    <source>
        <dbReference type="Proteomes" id="UP000250223"/>
    </source>
</evidence>
<gene>
    <name evidence="4" type="primary">ywqN</name>
    <name evidence="4" type="ORF">NCTC13028_01425</name>
</gene>
<dbReference type="EMBL" id="UAWC01000011">
    <property type="protein sequence ID" value="SQB34513.1"/>
    <property type="molecule type" value="Genomic_DNA"/>
</dbReference>
<dbReference type="InterPro" id="IPR051796">
    <property type="entry name" value="ISF_SsuE-like"/>
</dbReference>
<dbReference type="Pfam" id="PF03358">
    <property type="entry name" value="FMN_red"/>
    <property type="match status" value="1"/>
</dbReference>
<proteinExistence type="predicted"/>
<dbReference type="AlphaFoldDB" id="A0A2X2WA46"/>
<dbReference type="EC" id="1.-.-.-" evidence="4"/>
<feature type="domain" description="NADPH-dependent FMN reductase-like" evidence="3">
    <location>
        <begin position="1"/>
        <end position="126"/>
    </location>
</feature>
<name>A0A2X2WA46_CLOCO</name>
<dbReference type="GO" id="GO:0016491">
    <property type="term" value="F:oxidoreductase activity"/>
    <property type="evidence" value="ECO:0007669"/>
    <property type="project" value="UniProtKB-KW"/>
</dbReference>
<keyword evidence="4" id="KW-0560">Oxidoreductase</keyword>
<dbReference type="Gene3D" id="3.40.50.360">
    <property type="match status" value="1"/>
</dbReference>
<evidence type="ECO:0000259" key="3">
    <source>
        <dbReference type="Pfam" id="PF03358"/>
    </source>
</evidence>
<sequence length="192" mass="22234">MKVLVLFSSPNKKGNTFKLLEKFLEGLNEEVDFIDIYSKKIAPCIDCKMCYKEEECAIKDDMTDLYKKINESDIIVIATPIYFANVPSPLKALIDRLQVYWSKKYIRKDRKNIKKKTGVLLAIGGTYWDNMFMSLEEVLKLAFAAIDVKDTYKVYGVNTDHIPIKKNEEVMKKAYELGCGLKNKFDFNKSRI</sequence>
<evidence type="ECO:0000256" key="1">
    <source>
        <dbReference type="ARBA" id="ARBA00022630"/>
    </source>
</evidence>
<keyword evidence="1" id="KW-0285">Flavoprotein</keyword>
<dbReference type="PANTHER" id="PTHR43278">
    <property type="entry name" value="NAD(P)H-DEPENDENT FMN-CONTAINING OXIDOREDUCTASE YWQN-RELATED"/>
    <property type="match status" value="1"/>
</dbReference>
<dbReference type="SUPFAM" id="SSF52218">
    <property type="entry name" value="Flavoproteins"/>
    <property type="match status" value="1"/>
</dbReference>
<organism evidence="4 5">
    <name type="scientific">Clostridium cochlearium</name>
    <dbReference type="NCBI Taxonomy" id="1494"/>
    <lineage>
        <taxon>Bacteria</taxon>
        <taxon>Bacillati</taxon>
        <taxon>Bacillota</taxon>
        <taxon>Clostridia</taxon>
        <taxon>Eubacteriales</taxon>
        <taxon>Clostridiaceae</taxon>
        <taxon>Clostridium</taxon>
    </lineage>
</organism>
<keyword evidence="2" id="KW-0288">FMN</keyword>
<reference evidence="4 5" key="1">
    <citation type="submission" date="2018-06" db="EMBL/GenBank/DDBJ databases">
        <authorList>
            <consortium name="Pathogen Informatics"/>
            <person name="Doyle S."/>
        </authorList>
    </citation>
    <scope>NUCLEOTIDE SEQUENCE [LARGE SCALE GENOMIC DNA]</scope>
    <source>
        <strain evidence="4 5">NCTC13028</strain>
    </source>
</reference>
<dbReference type="RefSeq" id="WP_096635911.1">
    <property type="nucleotide sequence ID" value="NZ_JAHLNT010000007.1"/>
</dbReference>
<dbReference type="InterPro" id="IPR005025">
    <property type="entry name" value="FMN_Rdtase-like_dom"/>
</dbReference>
<accession>A0A2X2WA46</accession>
<dbReference type="InterPro" id="IPR029039">
    <property type="entry name" value="Flavoprotein-like_sf"/>
</dbReference>
<protein>
    <submittedName>
        <fullName evidence="4">Iron-sulfur flavoprotein</fullName>
        <ecNumber evidence="4">1.-.-.-</ecNumber>
    </submittedName>
</protein>
<dbReference type="Proteomes" id="UP000250223">
    <property type="component" value="Unassembled WGS sequence"/>
</dbReference>